<evidence type="ECO:0000313" key="2">
    <source>
        <dbReference type="EMBL" id="TQR07294.1"/>
    </source>
</evidence>
<dbReference type="PANTHER" id="PTHR43252:SF2">
    <property type="entry name" value="TRANSCRIPTION REGULATOR, PADR-LIKE FAMILY"/>
    <property type="match status" value="1"/>
</dbReference>
<dbReference type="OrthoDB" id="9814826at2"/>
<dbReference type="AlphaFoldDB" id="A0A544SQ07"/>
<dbReference type="Proteomes" id="UP000318937">
    <property type="component" value="Unassembled WGS sequence"/>
</dbReference>
<organism evidence="2 3">
    <name type="scientific">Psychrobacillus soli</name>
    <dbReference type="NCBI Taxonomy" id="1543965"/>
    <lineage>
        <taxon>Bacteria</taxon>
        <taxon>Bacillati</taxon>
        <taxon>Bacillota</taxon>
        <taxon>Bacilli</taxon>
        <taxon>Bacillales</taxon>
        <taxon>Bacillaceae</taxon>
        <taxon>Psychrobacillus</taxon>
    </lineage>
</organism>
<keyword evidence="3" id="KW-1185">Reference proteome</keyword>
<name>A0A544SQ07_9BACI</name>
<accession>A0A544SQ07</accession>
<protein>
    <submittedName>
        <fullName evidence="2">PadR family transcriptional regulator</fullName>
    </submittedName>
</protein>
<dbReference type="InterPro" id="IPR005149">
    <property type="entry name" value="Tscrpt_reg_PadR_N"/>
</dbReference>
<evidence type="ECO:0000313" key="3">
    <source>
        <dbReference type="Proteomes" id="UP000318937"/>
    </source>
</evidence>
<evidence type="ECO:0000259" key="1">
    <source>
        <dbReference type="Pfam" id="PF03551"/>
    </source>
</evidence>
<dbReference type="InterPro" id="IPR036390">
    <property type="entry name" value="WH_DNA-bd_sf"/>
</dbReference>
<dbReference type="Gene3D" id="1.10.10.10">
    <property type="entry name" value="Winged helix-like DNA-binding domain superfamily/Winged helix DNA-binding domain"/>
    <property type="match status" value="1"/>
</dbReference>
<gene>
    <name evidence="2" type="ORF">FG383_18070</name>
</gene>
<dbReference type="EMBL" id="VDGG01000054">
    <property type="protein sequence ID" value="TQR07294.1"/>
    <property type="molecule type" value="Genomic_DNA"/>
</dbReference>
<proteinExistence type="predicted"/>
<feature type="domain" description="Transcription regulator PadR N-terminal" evidence="1">
    <location>
        <begin position="12"/>
        <end position="79"/>
    </location>
</feature>
<sequence>MKKRRGFIQIAILHLLKESSMHGYQIMKELENRSGGLYSASAGTVYPALQELTERDMIGLDSTSDKKTYEIKEKGNARLVEFANHREGDFWDSWKARWVWQNSDEATQLKSAMDLWEAEVHKAIKQTRKNPENTAKLIDFLKEITERLQKENR</sequence>
<dbReference type="SUPFAM" id="SSF46785">
    <property type="entry name" value="Winged helix' DNA-binding domain"/>
    <property type="match status" value="1"/>
</dbReference>
<dbReference type="InterPro" id="IPR036388">
    <property type="entry name" value="WH-like_DNA-bd_sf"/>
</dbReference>
<comment type="caution">
    <text evidence="2">The sequence shown here is derived from an EMBL/GenBank/DDBJ whole genome shotgun (WGS) entry which is preliminary data.</text>
</comment>
<dbReference type="Pfam" id="PF03551">
    <property type="entry name" value="PadR"/>
    <property type="match status" value="1"/>
</dbReference>
<dbReference type="PANTHER" id="PTHR43252">
    <property type="entry name" value="TRANSCRIPTIONAL REGULATOR YQJI"/>
    <property type="match status" value="1"/>
</dbReference>
<dbReference type="RefSeq" id="WP_142608800.1">
    <property type="nucleotide sequence ID" value="NZ_VDGG01000054.1"/>
</dbReference>
<reference evidence="2 3" key="1">
    <citation type="submission" date="2019-05" db="EMBL/GenBank/DDBJ databases">
        <title>Psychrobacillus vulpis sp. nov., a new species isolated from feces of a red fox that inhabits in The Tablas de Daimiel Natural Park, Albacete, Spain.</title>
        <authorList>
            <person name="Rodriguez M."/>
            <person name="Reina J.C."/>
            <person name="Bejar V."/>
            <person name="Llamas I."/>
        </authorList>
    </citation>
    <scope>NUCLEOTIDE SEQUENCE [LARGE SCALE GENOMIC DNA]</scope>
    <source>
        <strain evidence="2 3">NHI-2</strain>
    </source>
</reference>